<dbReference type="GO" id="GO:0005524">
    <property type="term" value="F:ATP binding"/>
    <property type="evidence" value="ECO:0007669"/>
    <property type="project" value="InterPro"/>
</dbReference>
<dbReference type="GO" id="GO:0016887">
    <property type="term" value="F:ATP hydrolysis activity"/>
    <property type="evidence" value="ECO:0007669"/>
    <property type="project" value="InterPro"/>
</dbReference>
<feature type="domain" description="ArsA/GET3 Anion-transporting ATPase-like" evidence="2">
    <location>
        <begin position="43"/>
        <end position="98"/>
    </location>
</feature>
<dbReference type="InterPro" id="IPR025723">
    <property type="entry name" value="ArsA/GET3_ATPase-like"/>
</dbReference>
<dbReference type="SUPFAM" id="SSF52540">
    <property type="entry name" value="P-loop containing nucleoside triphosphate hydrolases"/>
    <property type="match status" value="1"/>
</dbReference>
<dbReference type="OrthoDB" id="1770at2759"/>
<dbReference type="CDD" id="cd02035">
    <property type="entry name" value="ArsA"/>
    <property type="match status" value="1"/>
</dbReference>
<comment type="similarity">
    <text evidence="1">Belongs to the arsA ATPase family.</text>
</comment>
<evidence type="ECO:0000313" key="4">
    <source>
        <dbReference type="Proteomes" id="UP000030750"/>
    </source>
</evidence>
<dbReference type="InterPro" id="IPR016300">
    <property type="entry name" value="ATPase_ArsA/GET3"/>
</dbReference>
<evidence type="ECO:0000259" key="2">
    <source>
        <dbReference type="Pfam" id="PF02374"/>
    </source>
</evidence>
<dbReference type="VEuPathDB" id="ToxoDB:EBH_0069550"/>
<protein>
    <submittedName>
        <fullName evidence="3">Arsenical pump-driving ATPase, putative</fullName>
    </submittedName>
</protein>
<dbReference type="PANTHER" id="PTHR10803:SF3">
    <property type="entry name" value="ATPASE GET3"/>
    <property type="match status" value="1"/>
</dbReference>
<dbReference type="EMBL" id="HG710538">
    <property type="protein sequence ID" value="CDJ46916.1"/>
    <property type="molecule type" value="Genomic_DNA"/>
</dbReference>
<dbReference type="GO" id="GO:0043529">
    <property type="term" value="C:GET complex"/>
    <property type="evidence" value="ECO:0007669"/>
    <property type="project" value="TreeGrafter"/>
</dbReference>
<reference evidence="3" key="1">
    <citation type="submission" date="2013-10" db="EMBL/GenBank/DDBJ databases">
        <title>Genomic analysis of the causative agents of coccidiosis in chickens.</title>
        <authorList>
            <person name="Reid A.J."/>
            <person name="Blake D."/>
            <person name="Billington K."/>
            <person name="Browne H."/>
            <person name="Dunn M."/>
            <person name="Hung S."/>
            <person name="Kawahara F."/>
            <person name="Miranda-Saavedra D."/>
            <person name="Mourier T."/>
            <person name="Nagra H."/>
            <person name="Otto T.D."/>
            <person name="Rawlings N."/>
            <person name="Sanchez A."/>
            <person name="Sanders M."/>
            <person name="Subramaniam C."/>
            <person name="Tay Y."/>
            <person name="Dear P."/>
            <person name="Doerig C."/>
            <person name="Gruber A."/>
            <person name="Parkinson J."/>
            <person name="Shirley M."/>
            <person name="Wan K.L."/>
            <person name="Berriman M."/>
            <person name="Tomley F."/>
            <person name="Pain A."/>
        </authorList>
    </citation>
    <scope>NUCLEOTIDE SEQUENCE [LARGE SCALE GENOMIC DNA]</scope>
    <source>
        <strain evidence="3">Houghton</strain>
    </source>
</reference>
<evidence type="ECO:0000313" key="3">
    <source>
        <dbReference type="EMBL" id="CDJ46916.1"/>
    </source>
</evidence>
<dbReference type="Gene3D" id="3.40.50.300">
    <property type="entry name" value="P-loop containing nucleotide triphosphate hydrolases"/>
    <property type="match status" value="2"/>
</dbReference>
<sequence>MRYSTIVFDTAPTGHTLRLLGFPRVLEKGLKRIASKVHHLRAVTTSVREAFQDPSHTTFVCVCIPEFLSLFETERLVQELAKQKIDCSNIVVNQVLMPIDCSNIVVNQVLMPIDCSNIVVNQVLMPIGEGDEGPSAAASAALQQLLQQQQTPLLPPQQLLQPAAARAAAETPEEEAARLRQLVLQLQHRSKYLSQIKELYTFDFHVACVGQQSDEIRGVPKLKALGNLLCTETQIPILD</sequence>
<evidence type="ECO:0000256" key="1">
    <source>
        <dbReference type="ARBA" id="ARBA00011040"/>
    </source>
</evidence>
<dbReference type="Proteomes" id="UP000030750">
    <property type="component" value="Unassembled WGS sequence"/>
</dbReference>
<gene>
    <name evidence="3" type="ORF">EBH_0069550</name>
</gene>
<dbReference type="InterPro" id="IPR027417">
    <property type="entry name" value="P-loop_NTPase"/>
</dbReference>
<name>U6L9U1_9EIME</name>
<keyword evidence="4" id="KW-1185">Reference proteome</keyword>
<dbReference type="Pfam" id="PF02374">
    <property type="entry name" value="ArsA_ATPase"/>
    <property type="match status" value="1"/>
</dbReference>
<proteinExistence type="inferred from homology"/>
<reference evidence="3" key="2">
    <citation type="submission" date="2013-10" db="EMBL/GenBank/DDBJ databases">
        <authorList>
            <person name="Aslett M."/>
        </authorList>
    </citation>
    <scope>NUCLEOTIDE SEQUENCE [LARGE SCALE GENOMIC DNA]</scope>
    <source>
        <strain evidence="3">Houghton</strain>
    </source>
</reference>
<organism evidence="3 4">
    <name type="scientific">Eimeria brunetti</name>
    <dbReference type="NCBI Taxonomy" id="51314"/>
    <lineage>
        <taxon>Eukaryota</taxon>
        <taxon>Sar</taxon>
        <taxon>Alveolata</taxon>
        <taxon>Apicomplexa</taxon>
        <taxon>Conoidasida</taxon>
        <taxon>Coccidia</taxon>
        <taxon>Eucoccidiorida</taxon>
        <taxon>Eimeriorina</taxon>
        <taxon>Eimeriidae</taxon>
        <taxon>Eimeria</taxon>
    </lineage>
</organism>
<dbReference type="AlphaFoldDB" id="U6L9U1"/>
<dbReference type="GO" id="GO:0071816">
    <property type="term" value="P:tail-anchored membrane protein insertion into ER membrane"/>
    <property type="evidence" value="ECO:0007669"/>
    <property type="project" value="TreeGrafter"/>
</dbReference>
<accession>U6L9U1</accession>
<dbReference type="PANTHER" id="PTHR10803">
    <property type="entry name" value="ARSENICAL PUMP-DRIVING ATPASE ARSENITE-TRANSLOCATING ATPASE"/>
    <property type="match status" value="1"/>
</dbReference>